<reference evidence="4" key="1">
    <citation type="submission" date="2016-10" db="EMBL/GenBank/DDBJ databases">
        <authorList>
            <person name="Varghese N."/>
            <person name="Submissions S."/>
        </authorList>
    </citation>
    <scope>NUCLEOTIDE SEQUENCE [LARGE SCALE GENOMIC DNA]</scope>
    <source>
        <strain evidence="4">DSM 17038</strain>
    </source>
</reference>
<proteinExistence type="predicted"/>
<evidence type="ECO:0000259" key="1">
    <source>
        <dbReference type="Pfam" id="PF00108"/>
    </source>
</evidence>
<name>A0A1I2XST4_9FIRM</name>
<dbReference type="InterPro" id="IPR020616">
    <property type="entry name" value="Thiolase_N"/>
</dbReference>
<feature type="domain" description="Thiolase N-terminal" evidence="1">
    <location>
        <begin position="4"/>
        <end position="246"/>
    </location>
</feature>
<dbReference type="CDD" id="cd00829">
    <property type="entry name" value="SCP-x_thiolase"/>
    <property type="match status" value="1"/>
</dbReference>
<sequence>MRDVYVIGVGMNRFGKYLTATVKGMAAEVVQLVLRDAGIDGQLLQAAYVSNTFWGMFSNQHSIRGQVALRPLGIQGIPIVNTENACAGASTAFHLAYLGIAAGAYDAVLALGVEKISHENKALSLQSYASCIDVEKSSEQINTLMQLNELYSPQVARDEPGRGRSIFMDIYAAVARWHMAKYGSTQKQLAVIASKNHFHGSLNPLAQIQRDMTVEDVLADPPVSYPLTRAMCSPVGDGAAAAILCSGDFLKKLTGARPVKTLASVLGSGRDRLIDGEDIGERLSKQAYQIAGLGPQDIDLAELHDATAFGELHQLEAMGFCQPGEGGIFSESGATRLGGKLPVNTSGGLESRGHPIGASGLAQVHEVIAQLRGEAGQRQVTGARIGMTENGGGNIGYEEAAMTIHIFESIS</sequence>
<gene>
    <name evidence="3" type="ORF">SAMN05660649_04068</name>
</gene>
<dbReference type="InterPro" id="IPR002155">
    <property type="entry name" value="Thiolase"/>
</dbReference>
<dbReference type="Pfam" id="PF00108">
    <property type="entry name" value="Thiolase_N"/>
    <property type="match status" value="1"/>
</dbReference>
<accession>A0A1I2XST4</accession>
<dbReference type="AlphaFoldDB" id="A0A1I2XST4"/>
<dbReference type="OrthoDB" id="9785768at2"/>
<dbReference type="EMBL" id="FOOX01000018">
    <property type="protein sequence ID" value="SFH15151.1"/>
    <property type="molecule type" value="Genomic_DNA"/>
</dbReference>
<dbReference type="GO" id="GO:0016747">
    <property type="term" value="F:acyltransferase activity, transferring groups other than amino-acyl groups"/>
    <property type="evidence" value="ECO:0007669"/>
    <property type="project" value="InterPro"/>
</dbReference>
<keyword evidence="3" id="KW-0808">Transferase</keyword>
<feature type="domain" description="Thiolase C-terminal" evidence="2">
    <location>
        <begin position="284"/>
        <end position="396"/>
    </location>
</feature>
<protein>
    <submittedName>
        <fullName evidence="3">Acetyl-CoA acetyltransferase</fullName>
    </submittedName>
</protein>
<dbReference type="InterPro" id="IPR055140">
    <property type="entry name" value="Thiolase_C_2"/>
</dbReference>
<dbReference type="Pfam" id="PF22691">
    <property type="entry name" value="Thiolase_C_1"/>
    <property type="match status" value="1"/>
</dbReference>
<evidence type="ECO:0000313" key="4">
    <source>
        <dbReference type="Proteomes" id="UP000199337"/>
    </source>
</evidence>
<dbReference type="Proteomes" id="UP000199337">
    <property type="component" value="Unassembled WGS sequence"/>
</dbReference>
<dbReference type="InterPro" id="IPR016039">
    <property type="entry name" value="Thiolase-like"/>
</dbReference>
<dbReference type="PANTHER" id="PTHR42870:SF1">
    <property type="entry name" value="NON-SPECIFIC LIPID-TRANSFER PROTEIN-LIKE 2"/>
    <property type="match status" value="1"/>
</dbReference>
<organism evidence="3 4">
    <name type="scientific">Desulfotruncus arcticus DSM 17038</name>
    <dbReference type="NCBI Taxonomy" id="1121424"/>
    <lineage>
        <taxon>Bacteria</taxon>
        <taxon>Bacillati</taxon>
        <taxon>Bacillota</taxon>
        <taxon>Clostridia</taxon>
        <taxon>Eubacteriales</taxon>
        <taxon>Desulfallaceae</taxon>
        <taxon>Desulfotruncus</taxon>
    </lineage>
</organism>
<dbReference type="STRING" id="341036.SAMN05660649_04068"/>
<evidence type="ECO:0000259" key="2">
    <source>
        <dbReference type="Pfam" id="PF22691"/>
    </source>
</evidence>
<dbReference type="PANTHER" id="PTHR42870">
    <property type="entry name" value="ACETYL-COA C-ACETYLTRANSFERASE"/>
    <property type="match status" value="1"/>
</dbReference>
<keyword evidence="4" id="KW-1185">Reference proteome</keyword>
<dbReference type="PIRSF" id="PIRSF000429">
    <property type="entry name" value="Ac-CoA_Ac_transf"/>
    <property type="match status" value="1"/>
</dbReference>
<dbReference type="SUPFAM" id="SSF53901">
    <property type="entry name" value="Thiolase-like"/>
    <property type="match status" value="2"/>
</dbReference>
<evidence type="ECO:0000313" key="3">
    <source>
        <dbReference type="EMBL" id="SFH15151.1"/>
    </source>
</evidence>
<dbReference type="Gene3D" id="3.40.47.10">
    <property type="match status" value="1"/>
</dbReference>